<dbReference type="GO" id="GO:0031932">
    <property type="term" value="C:TORC2 complex"/>
    <property type="evidence" value="ECO:0007669"/>
    <property type="project" value="TreeGrafter"/>
</dbReference>
<feature type="compositionally biased region" description="Basic and acidic residues" evidence="1">
    <location>
        <begin position="288"/>
        <end position="297"/>
    </location>
</feature>
<comment type="caution">
    <text evidence="2">The sequence shown here is derived from an EMBL/GenBank/DDBJ whole genome shotgun (WGS) entry which is preliminary data.</text>
</comment>
<feature type="compositionally biased region" description="Basic and acidic residues" evidence="1">
    <location>
        <begin position="259"/>
        <end position="276"/>
    </location>
</feature>
<organism evidence="2 3">
    <name type="scientific">Blumeria graminis f. sp. triticale</name>
    <dbReference type="NCBI Taxonomy" id="1689686"/>
    <lineage>
        <taxon>Eukaryota</taxon>
        <taxon>Fungi</taxon>
        <taxon>Dikarya</taxon>
        <taxon>Ascomycota</taxon>
        <taxon>Pezizomycotina</taxon>
        <taxon>Leotiomycetes</taxon>
        <taxon>Erysiphales</taxon>
        <taxon>Erysiphaceae</taxon>
        <taxon>Blumeria</taxon>
    </lineage>
</organism>
<feature type="compositionally biased region" description="Polar residues" evidence="1">
    <location>
        <begin position="23"/>
        <end position="60"/>
    </location>
</feature>
<reference evidence="2" key="1">
    <citation type="submission" date="2020-10" db="EMBL/GenBank/DDBJ databases">
        <authorList>
            <person name="Muller C M."/>
        </authorList>
    </citation>
    <scope>NUCLEOTIDE SEQUENCE</scope>
    <source>
        <strain evidence="2">THUN-12</strain>
    </source>
</reference>
<feature type="region of interest" description="Disordered" evidence="1">
    <location>
        <begin position="427"/>
        <end position="467"/>
    </location>
</feature>
<evidence type="ECO:0000256" key="1">
    <source>
        <dbReference type="SAM" id="MobiDB-lite"/>
    </source>
</evidence>
<proteinExistence type="predicted"/>
<feature type="compositionally biased region" description="Basic residues" evidence="1">
    <location>
        <begin position="360"/>
        <end position="372"/>
    </location>
</feature>
<feature type="region of interest" description="Disordered" evidence="1">
    <location>
        <begin position="1"/>
        <end position="128"/>
    </location>
</feature>
<evidence type="ECO:0000313" key="2">
    <source>
        <dbReference type="EMBL" id="CAD6505003.1"/>
    </source>
</evidence>
<dbReference type="GO" id="GO:0038203">
    <property type="term" value="P:TORC2 signaling"/>
    <property type="evidence" value="ECO:0007669"/>
    <property type="project" value="TreeGrafter"/>
</dbReference>
<feature type="compositionally biased region" description="Polar residues" evidence="1">
    <location>
        <begin position="86"/>
        <end position="98"/>
    </location>
</feature>
<feature type="region of interest" description="Disordered" evidence="1">
    <location>
        <begin position="350"/>
        <end position="393"/>
    </location>
</feature>
<feature type="compositionally biased region" description="Polar residues" evidence="1">
    <location>
        <begin position="178"/>
        <end position="189"/>
    </location>
</feature>
<feature type="compositionally biased region" description="Low complexity" evidence="1">
    <location>
        <begin position="73"/>
        <end position="85"/>
    </location>
</feature>
<dbReference type="InterPro" id="IPR013745">
    <property type="entry name" value="Bit61/PRR5"/>
</dbReference>
<feature type="compositionally biased region" description="Basic and acidic residues" evidence="1">
    <location>
        <begin position="350"/>
        <end position="359"/>
    </location>
</feature>
<accession>A0A9W4D6E1</accession>
<evidence type="ECO:0000313" key="3">
    <source>
        <dbReference type="Proteomes" id="UP000683417"/>
    </source>
</evidence>
<feature type="region of interest" description="Disordered" evidence="1">
    <location>
        <begin position="169"/>
        <end position="220"/>
    </location>
</feature>
<feature type="region of interest" description="Disordered" evidence="1">
    <location>
        <begin position="245"/>
        <end position="307"/>
    </location>
</feature>
<dbReference type="Pfam" id="PF08539">
    <property type="entry name" value="HbrB"/>
    <property type="match status" value="1"/>
</dbReference>
<sequence length="833" mass="90694">MTPNKASRLPGSFSPIVQPPLDSRSNFYQIETSNPDDSAGQKNQIPQLSPKTSLSSTPAASVQVHGPRPLYTLSQGNSSSSSLQNYNFSRPSSHSGTTRPEPASRHIPTVVGTTSKSSNGEFARNGRLHSSTQGSFEAYLPTAANGNLSSMVNSNTGLTASQIAAQAAMQHQTHMRQRSQTAPTPQIDNANRRPSIRGPSNPPMLSLTEASGPCESGLEGQIFKDNLGETTGNVAQTAANVVFSKPSISSPSHLPSEYLAEREREKEKPAKSEKSKVKLFSRPGKGTNSKEKEKETKVGALPSPNKMAFTSLQRGNFSNISINDNQSSSSSIYSLANSSLATIRPLEVEEKKMEKEKDKPKHHFLSRQKHKLTSKDDHNLPLSSAASNSKPVDPNAPTSLYNFNLPLSPSASTTSFAKSMSGLDLRHGGRALREKKKDKEEKFESSLREAEGFHQANQGEWPGPSSLGSGGGATSFLAASSINYASSICGYDASAEIVKNGLDRLGAEDAWPFLRTKLLAVFEGEDIRLPVEDFNRILMLHIQSTHRKRCSTKVLIDELQDLSHSGFSLLEQNLRRTPEERLISQLVDVWLFTFTVVLPFMQAVFLPLDLELSNNPTISHEDSSDQGLDNVRSVVLRSFRDTIILSRFETLKNLFSRLSLENISCSTSEQNNPSGSAEFPIRRPSTAISLEPSSASYSSQATTLLDSMLQTGRNRALSNVSTHLSAELPGLNNYSGFRARERERDNDRTVEDSGRLLTETVGRMLQCVGVLNSVYGGNNMSNDSAEIEAKMGELVRCFKLNWLGRGRTGRNRKGLVGAKARAPVLGLAAAIEA</sequence>
<dbReference type="Proteomes" id="UP000683417">
    <property type="component" value="Unassembled WGS sequence"/>
</dbReference>
<feature type="compositionally biased region" description="Polar residues" evidence="1">
    <location>
        <begin position="381"/>
        <end position="393"/>
    </location>
</feature>
<gene>
    <name evidence="2" type="ORF">BGTH12_LOCUS6361</name>
</gene>
<dbReference type="PANTHER" id="PTHR32428:SF2">
    <property type="entry name" value="TARGET OF RAPAMYCIN COMPLEX 2 SUBUNIT BIT61-RELATED"/>
    <property type="match status" value="1"/>
</dbReference>
<dbReference type="AlphaFoldDB" id="A0A9W4D6E1"/>
<feature type="compositionally biased region" description="Basic and acidic residues" evidence="1">
    <location>
        <begin position="427"/>
        <end position="452"/>
    </location>
</feature>
<dbReference type="EMBL" id="CAJHIT010000009">
    <property type="protein sequence ID" value="CAD6505003.1"/>
    <property type="molecule type" value="Genomic_DNA"/>
</dbReference>
<feature type="compositionally biased region" description="Polar residues" evidence="1">
    <location>
        <begin position="111"/>
        <end position="120"/>
    </location>
</feature>
<dbReference type="PANTHER" id="PTHR32428">
    <property type="entry name" value="TARGET OF RAPAMYCIN COMPLEX 2 SUBUNIT BIT61-RELATED"/>
    <property type="match status" value="1"/>
</dbReference>
<name>A0A9W4D6E1_BLUGR</name>
<protein>
    <submittedName>
        <fullName evidence="2">BgTH12-00502</fullName>
    </submittedName>
</protein>